<gene>
    <name evidence="6" type="ORF">HLB44_20585</name>
</gene>
<dbReference type="Gene3D" id="3.40.190.10">
    <property type="entry name" value="Periplasmic binding protein-like II"/>
    <property type="match status" value="2"/>
</dbReference>
<evidence type="ECO:0000259" key="5">
    <source>
        <dbReference type="PROSITE" id="PS50931"/>
    </source>
</evidence>
<dbReference type="SUPFAM" id="SSF53850">
    <property type="entry name" value="Periplasmic binding protein-like II"/>
    <property type="match status" value="1"/>
</dbReference>
<keyword evidence="7" id="KW-1185">Reference proteome</keyword>
<protein>
    <submittedName>
        <fullName evidence="6">LysR family transcriptional regulator</fullName>
    </submittedName>
</protein>
<dbReference type="InterPro" id="IPR036388">
    <property type="entry name" value="WH-like_DNA-bd_sf"/>
</dbReference>
<dbReference type="PANTHER" id="PTHR30537:SF74">
    <property type="entry name" value="HTH-TYPE TRANSCRIPTIONAL REGULATOR TRPI"/>
    <property type="match status" value="1"/>
</dbReference>
<dbReference type="InterPro" id="IPR036390">
    <property type="entry name" value="WH_DNA-bd_sf"/>
</dbReference>
<keyword evidence="4" id="KW-0804">Transcription</keyword>
<evidence type="ECO:0000313" key="7">
    <source>
        <dbReference type="Proteomes" id="UP000737171"/>
    </source>
</evidence>
<dbReference type="PROSITE" id="PS50931">
    <property type="entry name" value="HTH_LYSR"/>
    <property type="match status" value="1"/>
</dbReference>
<name>A0ABX2ELG4_9BURK</name>
<dbReference type="SUPFAM" id="SSF46785">
    <property type="entry name" value="Winged helix' DNA-binding domain"/>
    <property type="match status" value="1"/>
</dbReference>
<keyword evidence="2" id="KW-0805">Transcription regulation</keyword>
<dbReference type="InterPro" id="IPR058163">
    <property type="entry name" value="LysR-type_TF_proteobact-type"/>
</dbReference>
<dbReference type="RefSeq" id="WP_173126204.1">
    <property type="nucleotide sequence ID" value="NZ_JABRWJ010000006.1"/>
</dbReference>
<feature type="domain" description="HTH lysR-type" evidence="5">
    <location>
        <begin position="6"/>
        <end position="63"/>
    </location>
</feature>
<reference evidence="6 7" key="1">
    <citation type="submission" date="2020-05" db="EMBL/GenBank/DDBJ databases">
        <title>Aquincola sp. isolate from soil.</title>
        <authorList>
            <person name="Han J."/>
            <person name="Kim D.-U."/>
        </authorList>
    </citation>
    <scope>NUCLEOTIDE SEQUENCE [LARGE SCALE GENOMIC DNA]</scope>
    <source>
        <strain evidence="6 7">S2</strain>
    </source>
</reference>
<comment type="similarity">
    <text evidence="1">Belongs to the LysR transcriptional regulatory family.</text>
</comment>
<dbReference type="EMBL" id="JABRWJ010000006">
    <property type="protein sequence ID" value="NRF69401.1"/>
    <property type="molecule type" value="Genomic_DNA"/>
</dbReference>
<sequence length="298" mass="32554">MRRHIPTTRALLAFDAVARHQSVGKAADELCLTHGAISQQLRLLEDQLGVRLVQRGARGSVLTEAGKRYHAQVAADLLRLENHTLEAMARRPGGAHLLIGALPVFGERWLLPRLPAFALQHPSCTMHLQVFPTHIALDEPPFDVAVQYDDAPWPGAQVRTLLRETCVVVCAPQSRQRAAFTRGDFRQASLLQLSSRLGAWEGWFAGAGIERVPTSIVSGHRFDLFSMLIEAVRADLGVGLVPQYAVQRELANGELVLAHRHAESGRRGYSVFVGPHKAADPLAAAFVDWLSTAAQGAD</sequence>
<evidence type="ECO:0000256" key="1">
    <source>
        <dbReference type="ARBA" id="ARBA00009437"/>
    </source>
</evidence>
<accession>A0ABX2ELG4</accession>
<dbReference type="Proteomes" id="UP000737171">
    <property type="component" value="Unassembled WGS sequence"/>
</dbReference>
<dbReference type="InterPro" id="IPR005119">
    <property type="entry name" value="LysR_subst-bd"/>
</dbReference>
<evidence type="ECO:0000256" key="2">
    <source>
        <dbReference type="ARBA" id="ARBA00023015"/>
    </source>
</evidence>
<comment type="caution">
    <text evidence="6">The sequence shown here is derived from an EMBL/GenBank/DDBJ whole genome shotgun (WGS) entry which is preliminary data.</text>
</comment>
<dbReference type="InterPro" id="IPR000847">
    <property type="entry name" value="LysR_HTH_N"/>
</dbReference>
<evidence type="ECO:0000256" key="3">
    <source>
        <dbReference type="ARBA" id="ARBA00023125"/>
    </source>
</evidence>
<dbReference type="Pfam" id="PF03466">
    <property type="entry name" value="LysR_substrate"/>
    <property type="match status" value="1"/>
</dbReference>
<proteinExistence type="inferred from homology"/>
<evidence type="ECO:0000256" key="4">
    <source>
        <dbReference type="ARBA" id="ARBA00023163"/>
    </source>
</evidence>
<dbReference type="Gene3D" id="1.10.10.10">
    <property type="entry name" value="Winged helix-like DNA-binding domain superfamily/Winged helix DNA-binding domain"/>
    <property type="match status" value="1"/>
</dbReference>
<evidence type="ECO:0000313" key="6">
    <source>
        <dbReference type="EMBL" id="NRF69401.1"/>
    </source>
</evidence>
<dbReference type="PANTHER" id="PTHR30537">
    <property type="entry name" value="HTH-TYPE TRANSCRIPTIONAL REGULATOR"/>
    <property type="match status" value="1"/>
</dbReference>
<organism evidence="6 7">
    <name type="scientific">Pseudaquabacterium terrae</name>
    <dbReference type="NCBI Taxonomy" id="2732868"/>
    <lineage>
        <taxon>Bacteria</taxon>
        <taxon>Pseudomonadati</taxon>
        <taxon>Pseudomonadota</taxon>
        <taxon>Betaproteobacteria</taxon>
        <taxon>Burkholderiales</taxon>
        <taxon>Sphaerotilaceae</taxon>
        <taxon>Pseudaquabacterium</taxon>
    </lineage>
</organism>
<dbReference type="Pfam" id="PF00126">
    <property type="entry name" value="HTH_1"/>
    <property type="match status" value="1"/>
</dbReference>
<keyword evidence="3" id="KW-0238">DNA-binding</keyword>